<dbReference type="AlphaFoldDB" id="A0A7J6QFM8"/>
<protein>
    <recommendedName>
        <fullName evidence="3">RanBP2-type domain-containing protein</fullName>
    </recommendedName>
</protein>
<evidence type="ECO:0000313" key="1">
    <source>
        <dbReference type="EMBL" id="KAF4707165.1"/>
    </source>
</evidence>
<accession>A0A7J6QFM8</accession>
<keyword evidence="2" id="KW-1185">Reference proteome</keyword>
<evidence type="ECO:0008006" key="3">
    <source>
        <dbReference type="Google" id="ProtNLM"/>
    </source>
</evidence>
<organism evidence="1 2">
    <name type="scientific">Perkinsus olseni</name>
    <name type="common">Perkinsus atlanticus</name>
    <dbReference type="NCBI Taxonomy" id="32597"/>
    <lineage>
        <taxon>Eukaryota</taxon>
        <taxon>Sar</taxon>
        <taxon>Alveolata</taxon>
        <taxon>Perkinsozoa</taxon>
        <taxon>Perkinsea</taxon>
        <taxon>Perkinsida</taxon>
        <taxon>Perkinsidae</taxon>
        <taxon>Perkinsus</taxon>
    </lineage>
</organism>
<sequence>MPSDSCNKVTTAAERFPESPGCQSAAAREPTVRSRPSLSAGGWECVRCGNVNFPQKLFCNMRKCMSPRPLRAWRCKGCGFEESNPLAPRCPECNTARRLSRDDCILVYAHATGEIPFQFQPEAMMAQQLIKAPVGSWVCSA</sequence>
<feature type="non-terminal residue" evidence="1">
    <location>
        <position position="141"/>
    </location>
</feature>
<dbReference type="EMBL" id="JABANO010033261">
    <property type="protein sequence ID" value="KAF4707165.1"/>
    <property type="molecule type" value="Genomic_DNA"/>
</dbReference>
<reference evidence="1 2" key="1">
    <citation type="submission" date="2020-04" db="EMBL/GenBank/DDBJ databases">
        <title>Perkinsus olseni comparative genomics.</title>
        <authorList>
            <person name="Bogema D.R."/>
        </authorList>
    </citation>
    <scope>NUCLEOTIDE SEQUENCE [LARGE SCALE GENOMIC DNA]</scope>
    <source>
        <strain evidence="1 2">ATCC PRA-207</strain>
    </source>
</reference>
<dbReference type="Proteomes" id="UP000553632">
    <property type="component" value="Unassembled WGS sequence"/>
</dbReference>
<dbReference type="Gene3D" id="4.10.1060.10">
    <property type="entry name" value="Zinc finger, RanBP2-type"/>
    <property type="match status" value="1"/>
</dbReference>
<name>A0A7J6QFM8_PEROL</name>
<proteinExistence type="predicted"/>
<comment type="caution">
    <text evidence="1">The sequence shown here is derived from an EMBL/GenBank/DDBJ whole genome shotgun (WGS) entry which is preliminary data.</text>
</comment>
<gene>
    <name evidence="1" type="ORF">FOZ63_011957</name>
</gene>
<evidence type="ECO:0000313" key="2">
    <source>
        <dbReference type="Proteomes" id="UP000553632"/>
    </source>
</evidence>